<keyword evidence="1" id="KW-0472">Membrane</keyword>
<accession>A0A5N6YVH2</accession>
<keyword evidence="1" id="KW-0812">Transmembrane</keyword>
<evidence type="ECO:0000313" key="2">
    <source>
        <dbReference type="EMBL" id="KAE8349472.1"/>
    </source>
</evidence>
<dbReference type="AlphaFoldDB" id="A0A5N6YVH2"/>
<reference evidence="3" key="1">
    <citation type="submission" date="2019-04" db="EMBL/GenBank/DDBJ databases">
        <title>Friends and foes A comparative genomics studyof 23 Aspergillus species from section Flavi.</title>
        <authorList>
            <consortium name="DOE Joint Genome Institute"/>
            <person name="Kjaerbolling I."/>
            <person name="Vesth T."/>
            <person name="Frisvad J.C."/>
            <person name="Nybo J.L."/>
            <person name="Theobald S."/>
            <person name="Kildgaard S."/>
            <person name="Isbrandt T."/>
            <person name="Kuo A."/>
            <person name="Sato A."/>
            <person name="Lyhne E.K."/>
            <person name="Kogle M.E."/>
            <person name="Wiebenga A."/>
            <person name="Kun R.S."/>
            <person name="Lubbers R.J."/>
            <person name="Makela M.R."/>
            <person name="Barry K."/>
            <person name="Chovatia M."/>
            <person name="Clum A."/>
            <person name="Daum C."/>
            <person name="Haridas S."/>
            <person name="He G."/>
            <person name="LaButti K."/>
            <person name="Lipzen A."/>
            <person name="Mondo S."/>
            <person name="Riley R."/>
            <person name="Salamov A."/>
            <person name="Simmons B.A."/>
            <person name="Magnuson J.K."/>
            <person name="Henrissat B."/>
            <person name="Mortensen U.H."/>
            <person name="Larsen T.O."/>
            <person name="Devries R.P."/>
            <person name="Grigoriev I.V."/>
            <person name="Machida M."/>
            <person name="Baker S.E."/>
            <person name="Andersen M.R."/>
        </authorList>
    </citation>
    <scope>NUCLEOTIDE SEQUENCE [LARGE SCALE GENOMIC DNA]</scope>
    <source>
        <strain evidence="3">CBS 553.77</strain>
    </source>
</reference>
<name>A0A5N6YVH2_9EURO</name>
<feature type="transmembrane region" description="Helical" evidence="1">
    <location>
        <begin position="20"/>
        <end position="42"/>
    </location>
</feature>
<dbReference type="Proteomes" id="UP000327118">
    <property type="component" value="Unassembled WGS sequence"/>
</dbReference>
<gene>
    <name evidence="2" type="ORF">BDV28DRAFT_141121</name>
</gene>
<keyword evidence="1" id="KW-1133">Transmembrane helix</keyword>
<sequence length="55" mass="6565">MHMTSYEMELRETHLAKKVWILCSRYILYVRIHVCLGVFLSFKKSLCLDDKCVRG</sequence>
<keyword evidence="3" id="KW-1185">Reference proteome</keyword>
<proteinExistence type="predicted"/>
<evidence type="ECO:0000256" key="1">
    <source>
        <dbReference type="SAM" id="Phobius"/>
    </source>
</evidence>
<organism evidence="2 3">
    <name type="scientific">Aspergillus coremiiformis</name>
    <dbReference type="NCBI Taxonomy" id="138285"/>
    <lineage>
        <taxon>Eukaryota</taxon>
        <taxon>Fungi</taxon>
        <taxon>Dikarya</taxon>
        <taxon>Ascomycota</taxon>
        <taxon>Pezizomycotina</taxon>
        <taxon>Eurotiomycetes</taxon>
        <taxon>Eurotiomycetidae</taxon>
        <taxon>Eurotiales</taxon>
        <taxon>Aspergillaceae</taxon>
        <taxon>Aspergillus</taxon>
        <taxon>Aspergillus subgen. Circumdati</taxon>
    </lineage>
</organism>
<protein>
    <submittedName>
        <fullName evidence="2">Uncharacterized protein</fullName>
    </submittedName>
</protein>
<evidence type="ECO:0000313" key="3">
    <source>
        <dbReference type="Proteomes" id="UP000327118"/>
    </source>
</evidence>
<dbReference type="EMBL" id="ML739302">
    <property type="protein sequence ID" value="KAE8349472.1"/>
    <property type="molecule type" value="Genomic_DNA"/>
</dbReference>